<comment type="caution">
    <text evidence="1">The sequence shown here is derived from an EMBL/GenBank/DDBJ whole genome shotgun (WGS) entry which is preliminary data.</text>
</comment>
<dbReference type="Proteomes" id="UP001239213">
    <property type="component" value="Unassembled WGS sequence"/>
</dbReference>
<sequence>MSWLPRQLLVTNVIYPALFERNTLPNSDTALFWKAKKSSQLVDPINWMVYTPEELLPLLRKVFAPPSSRCFKLFMIANAYSRSKRITAQLTINLLTGMIDQFMYQREHTKRLELKEKTFKVCAPTMAPGPGIDMSRLPMAAAKIGEYPNLKENRATGVEIRPNPVFAKDAGDNSTTRVKARKLVVASSVFWNSITSRKIRSWRDYRLSKITLISLFGRLPAPIRPRHTADCAGAN</sequence>
<protein>
    <submittedName>
        <fullName evidence="1">GMC oxidoreductase</fullName>
    </submittedName>
</protein>
<evidence type="ECO:0000313" key="1">
    <source>
        <dbReference type="EMBL" id="KAK1495305.1"/>
    </source>
</evidence>
<organism evidence="1 2">
    <name type="scientific">Colletotrichum cuscutae</name>
    <dbReference type="NCBI Taxonomy" id="1209917"/>
    <lineage>
        <taxon>Eukaryota</taxon>
        <taxon>Fungi</taxon>
        <taxon>Dikarya</taxon>
        <taxon>Ascomycota</taxon>
        <taxon>Pezizomycotina</taxon>
        <taxon>Sordariomycetes</taxon>
        <taxon>Hypocreomycetidae</taxon>
        <taxon>Glomerellales</taxon>
        <taxon>Glomerellaceae</taxon>
        <taxon>Colletotrichum</taxon>
        <taxon>Colletotrichum acutatum species complex</taxon>
    </lineage>
</organism>
<keyword evidence="2" id="KW-1185">Reference proteome</keyword>
<name>A0AAJ0DNK0_9PEZI</name>
<reference evidence="1" key="1">
    <citation type="submission" date="2016-11" db="EMBL/GenBank/DDBJ databases">
        <title>The genome sequence of Colletotrichum cuscutae.</title>
        <authorList>
            <person name="Baroncelli R."/>
        </authorList>
    </citation>
    <scope>NUCLEOTIDE SEQUENCE</scope>
    <source>
        <strain evidence="1">IMI 304802</strain>
    </source>
</reference>
<accession>A0AAJ0DNK0</accession>
<dbReference type="EMBL" id="MPDP01000016">
    <property type="protein sequence ID" value="KAK1495305.1"/>
    <property type="molecule type" value="Genomic_DNA"/>
</dbReference>
<evidence type="ECO:0000313" key="2">
    <source>
        <dbReference type="Proteomes" id="UP001239213"/>
    </source>
</evidence>
<proteinExistence type="predicted"/>
<gene>
    <name evidence="1" type="ORF">CCUS01_13438</name>
</gene>
<dbReference type="AlphaFoldDB" id="A0AAJ0DNK0"/>